<dbReference type="AlphaFoldDB" id="A0A8H7M4W4"/>
<dbReference type="EMBL" id="JACYCF010000010">
    <property type="protein sequence ID" value="KAF8754672.1"/>
    <property type="molecule type" value="Genomic_DNA"/>
</dbReference>
<gene>
    <name evidence="1" type="ORF">RHS01_06113</name>
</gene>
<sequence length="81" mass="8382">MPRSPITWGAGLSIVLGSLPSLVLPPALAVSVPLLLEQALPRDSASEFPRLFLDLPTAVRSIIALGVLALSAPLLEDTNAA</sequence>
<name>A0A8H7M4W4_9AGAM</name>
<dbReference type="Proteomes" id="UP000614334">
    <property type="component" value="Unassembled WGS sequence"/>
</dbReference>
<evidence type="ECO:0000313" key="1">
    <source>
        <dbReference type="EMBL" id="KAF8754672.1"/>
    </source>
</evidence>
<comment type="caution">
    <text evidence="1">The sequence shown here is derived from an EMBL/GenBank/DDBJ whole genome shotgun (WGS) entry which is preliminary data.</text>
</comment>
<proteinExistence type="predicted"/>
<evidence type="ECO:0000313" key="2">
    <source>
        <dbReference type="Proteomes" id="UP000614334"/>
    </source>
</evidence>
<protein>
    <submittedName>
        <fullName evidence="1">Uncharacterized protein</fullName>
    </submittedName>
</protein>
<organism evidence="1 2">
    <name type="scientific">Rhizoctonia solani</name>
    <dbReference type="NCBI Taxonomy" id="456999"/>
    <lineage>
        <taxon>Eukaryota</taxon>
        <taxon>Fungi</taxon>
        <taxon>Dikarya</taxon>
        <taxon>Basidiomycota</taxon>
        <taxon>Agaricomycotina</taxon>
        <taxon>Agaricomycetes</taxon>
        <taxon>Cantharellales</taxon>
        <taxon>Ceratobasidiaceae</taxon>
        <taxon>Rhizoctonia</taxon>
    </lineage>
</organism>
<accession>A0A8H7M4W4</accession>
<reference evidence="1" key="1">
    <citation type="submission" date="2020-09" db="EMBL/GenBank/DDBJ databases">
        <title>Comparative genome analyses of four rice-infecting Rhizoctonia solani isolates reveal extensive enrichment of homogalacturonan modification genes.</title>
        <authorList>
            <person name="Lee D.-Y."/>
            <person name="Jeon J."/>
            <person name="Kim K.-T."/>
            <person name="Cheong K."/>
            <person name="Song H."/>
            <person name="Choi G."/>
            <person name="Ko J."/>
            <person name="Opiyo S.O."/>
            <person name="Zuo S."/>
            <person name="Madhav S."/>
            <person name="Lee Y.-H."/>
            <person name="Wang G.-L."/>
        </authorList>
    </citation>
    <scope>NUCLEOTIDE SEQUENCE</scope>
    <source>
        <strain evidence="1">AG1-IA B2</strain>
    </source>
</reference>